<evidence type="ECO:0000259" key="7">
    <source>
        <dbReference type="Pfam" id="PF02927"/>
    </source>
</evidence>
<dbReference type="InterPro" id="IPR012341">
    <property type="entry name" value="6hp_glycosidase-like_sf"/>
</dbReference>
<dbReference type="InterPro" id="IPR008928">
    <property type="entry name" value="6-hairpin_glycosidase_sf"/>
</dbReference>
<keyword evidence="5" id="KW-0624">Polysaccharide degradation</keyword>
<dbReference type="Proteomes" id="UP000007013">
    <property type="component" value="Chromosome"/>
</dbReference>
<dbReference type="KEGG" id="ote:Oter_3130"/>
<evidence type="ECO:0000256" key="5">
    <source>
        <dbReference type="ARBA" id="ARBA00023326"/>
    </source>
</evidence>
<keyword evidence="3" id="KW-0119">Carbohydrate metabolism</keyword>
<reference evidence="8 9" key="1">
    <citation type="journal article" date="2011" name="J. Bacteriol.">
        <title>Genome sequence of the verrucomicrobium Opitutus terrae PB90-1, an abundant inhabitant of rice paddy soil ecosystems.</title>
        <authorList>
            <person name="van Passel M.W."/>
            <person name="Kant R."/>
            <person name="Palva A."/>
            <person name="Copeland A."/>
            <person name="Lucas S."/>
            <person name="Lapidus A."/>
            <person name="Glavina del Rio T."/>
            <person name="Pitluck S."/>
            <person name="Goltsman E."/>
            <person name="Clum A."/>
            <person name="Sun H."/>
            <person name="Schmutz J."/>
            <person name="Larimer F.W."/>
            <person name="Land M.L."/>
            <person name="Hauser L."/>
            <person name="Kyrpides N."/>
            <person name="Mikhailova N."/>
            <person name="Richardson P.P."/>
            <person name="Janssen P.H."/>
            <person name="de Vos W.M."/>
            <person name="Smidt H."/>
        </authorList>
    </citation>
    <scope>NUCLEOTIDE SEQUENCE [LARGE SCALE GENOMIC DNA]</scope>
    <source>
        <strain evidence="9">DSM 11246 / JCM 15787 / PB90-1</strain>
    </source>
</reference>
<name>B1ZZK7_OPITP</name>
<dbReference type="Gene3D" id="2.60.40.10">
    <property type="entry name" value="Immunoglobulins"/>
    <property type="match status" value="1"/>
</dbReference>
<dbReference type="Pfam" id="PF00759">
    <property type="entry name" value="Glyco_hydro_9"/>
    <property type="match status" value="1"/>
</dbReference>
<dbReference type="InterPro" id="IPR013783">
    <property type="entry name" value="Ig-like_fold"/>
</dbReference>
<evidence type="ECO:0000256" key="4">
    <source>
        <dbReference type="ARBA" id="ARBA00023295"/>
    </source>
</evidence>
<sequence length="632" mass="70716">MSSFRLRRRDRFSLALALIALAPSGVLLAGTTLRWQVPTASGITVPGLPPVTPRIHVDQFGYLPDEQKVAVISDPQKGFNAEESYTPGPELQARRVSDGAVVHLAAPALFNRGKTDRASGDHGWWFDFSAVREPGEYYVFDSRSGLRSHVFRIAPEVYAGVLRTAVRMFYYQREAFAHRPPYAEAPWIDDATYLEDRHARFVHAKNDPATERDLSGGWMDAGDTNKYPSFLPEVIHPLLYAWAENQAVFGDDFGLPESGNGLPDLLDEVKWELDWLVKMQDADGGVFLKLGHIDYAGGAWPLSKDNRPRYYAPKASASTLATAGVLAHAARVYGRFPAWQEFAVGLRERAERAWAWYRSHPRAFNLDDGEIKSGDADKNSAEHDRWEAITAMHLWALTGKPEYHAVFQERFRTLRQMKERAWSPYESGQAEALLDYTRQSNADPKTAQRILGRLAASTRDARFMPQDDSADLYRAWMVPTAYHWGSNLVLAGYGKIAVDALAYAPGEIDRPRVRQRALDALHAFHGVNPLGLVYLSNMQRDGAEVSAMRIYHDWFSAQSPLAAMPAPGYVTGGPNSNYGGTIAALTRQPDTKSYGDFNEAHPEASWELTEPAIYYQAMYVRLLASFVGANRR</sequence>
<keyword evidence="2 8" id="KW-0378">Hydrolase</keyword>
<dbReference type="EMBL" id="CP001032">
    <property type="protein sequence ID" value="ACB76410.1"/>
    <property type="molecule type" value="Genomic_DNA"/>
</dbReference>
<evidence type="ECO:0000259" key="6">
    <source>
        <dbReference type="Pfam" id="PF00759"/>
    </source>
</evidence>
<dbReference type="CAZy" id="GH9">
    <property type="family name" value="Glycoside Hydrolase Family 9"/>
</dbReference>
<dbReference type="HOGENOM" id="CLU_006010_4_0_0"/>
<evidence type="ECO:0000256" key="1">
    <source>
        <dbReference type="ARBA" id="ARBA00007072"/>
    </source>
</evidence>
<dbReference type="eggNOG" id="COG4409">
    <property type="taxonomic scope" value="Bacteria"/>
</dbReference>
<dbReference type="Gene3D" id="1.50.10.10">
    <property type="match status" value="1"/>
</dbReference>
<evidence type="ECO:0000256" key="3">
    <source>
        <dbReference type="ARBA" id="ARBA00023277"/>
    </source>
</evidence>
<keyword evidence="4" id="KW-0326">Glycosidase</keyword>
<feature type="domain" description="Cellulase Ig-like" evidence="7">
    <location>
        <begin position="52"/>
        <end position="139"/>
    </location>
</feature>
<gene>
    <name evidence="8" type="ordered locus">Oter_3130</name>
</gene>
<evidence type="ECO:0000313" key="9">
    <source>
        <dbReference type="Proteomes" id="UP000007013"/>
    </source>
</evidence>
<protein>
    <submittedName>
        <fullName evidence="8">Glycoside hydrolase family 9</fullName>
    </submittedName>
</protein>
<evidence type="ECO:0000256" key="2">
    <source>
        <dbReference type="ARBA" id="ARBA00022801"/>
    </source>
</evidence>
<organism evidence="8 9">
    <name type="scientific">Opitutus terrae (strain DSM 11246 / JCM 15787 / PB90-1)</name>
    <dbReference type="NCBI Taxonomy" id="452637"/>
    <lineage>
        <taxon>Bacteria</taxon>
        <taxon>Pseudomonadati</taxon>
        <taxon>Verrucomicrobiota</taxon>
        <taxon>Opitutia</taxon>
        <taxon>Opitutales</taxon>
        <taxon>Opitutaceae</taxon>
        <taxon>Opitutus</taxon>
    </lineage>
</organism>
<dbReference type="GO" id="GO:0000272">
    <property type="term" value="P:polysaccharide catabolic process"/>
    <property type="evidence" value="ECO:0007669"/>
    <property type="project" value="UniProtKB-KW"/>
</dbReference>
<dbReference type="CDD" id="cd02850">
    <property type="entry name" value="E_set_Cellulase_N"/>
    <property type="match status" value="1"/>
</dbReference>
<dbReference type="GO" id="GO:0008810">
    <property type="term" value="F:cellulase activity"/>
    <property type="evidence" value="ECO:0007669"/>
    <property type="project" value="InterPro"/>
</dbReference>
<dbReference type="AlphaFoldDB" id="B1ZZK7"/>
<feature type="domain" description="Glycoside hydrolase family 9" evidence="6">
    <location>
        <begin position="158"/>
        <end position="623"/>
    </location>
</feature>
<dbReference type="RefSeq" id="WP_012375939.1">
    <property type="nucleotide sequence ID" value="NC_010571.1"/>
</dbReference>
<dbReference type="InterPro" id="IPR001701">
    <property type="entry name" value="Glyco_hydro_9"/>
</dbReference>
<dbReference type="InterPro" id="IPR014756">
    <property type="entry name" value="Ig_E-set"/>
</dbReference>
<dbReference type="STRING" id="452637.Oter_3130"/>
<evidence type="ECO:0000313" key="8">
    <source>
        <dbReference type="EMBL" id="ACB76410.1"/>
    </source>
</evidence>
<proteinExistence type="inferred from homology"/>
<dbReference type="OrthoDB" id="181713at2"/>
<dbReference type="SUPFAM" id="SSF81296">
    <property type="entry name" value="E set domains"/>
    <property type="match status" value="1"/>
</dbReference>
<dbReference type="PANTHER" id="PTHR22298">
    <property type="entry name" value="ENDO-1,4-BETA-GLUCANASE"/>
    <property type="match status" value="1"/>
</dbReference>
<dbReference type="InterPro" id="IPR004197">
    <property type="entry name" value="Cellulase_Ig-like"/>
</dbReference>
<accession>B1ZZK7</accession>
<dbReference type="Pfam" id="PF02927">
    <property type="entry name" value="CelD_N"/>
    <property type="match status" value="1"/>
</dbReference>
<keyword evidence="9" id="KW-1185">Reference proteome</keyword>
<comment type="similarity">
    <text evidence="1">Belongs to the glycosyl hydrolase 9 (cellulase E) family.</text>
</comment>
<dbReference type="SUPFAM" id="SSF48208">
    <property type="entry name" value="Six-hairpin glycosidases"/>
    <property type="match status" value="1"/>
</dbReference>